<evidence type="ECO:0000256" key="5">
    <source>
        <dbReference type="ARBA" id="ARBA00022723"/>
    </source>
</evidence>
<evidence type="ECO:0000256" key="18">
    <source>
        <dbReference type="PROSITE-ProRule" id="PRU00042"/>
    </source>
</evidence>
<feature type="compositionally biased region" description="Low complexity" evidence="19">
    <location>
        <begin position="745"/>
        <end position="755"/>
    </location>
</feature>
<feature type="compositionally biased region" description="Low complexity" evidence="19">
    <location>
        <begin position="689"/>
        <end position="705"/>
    </location>
</feature>
<keyword evidence="4" id="KW-0597">Phosphoprotein</keyword>
<dbReference type="InterPro" id="IPR036236">
    <property type="entry name" value="Znf_C2H2_sf"/>
</dbReference>
<feature type="region of interest" description="Disordered" evidence="19">
    <location>
        <begin position="1432"/>
        <end position="1471"/>
    </location>
</feature>
<feature type="compositionally biased region" description="Basic and acidic residues" evidence="19">
    <location>
        <begin position="1978"/>
        <end position="1989"/>
    </location>
</feature>
<keyword evidence="8" id="KW-0862">Zinc</keyword>
<evidence type="ECO:0000256" key="15">
    <source>
        <dbReference type="ARBA" id="ARBA00075232"/>
    </source>
</evidence>
<feature type="domain" description="C2H2-type" evidence="20">
    <location>
        <begin position="1496"/>
        <end position="1523"/>
    </location>
</feature>
<evidence type="ECO:0000313" key="22">
    <source>
        <dbReference type="RefSeq" id="XP_038849989.1"/>
    </source>
</evidence>
<dbReference type="GO" id="GO:0008270">
    <property type="term" value="F:zinc ion binding"/>
    <property type="evidence" value="ECO:0007669"/>
    <property type="project" value="UniProtKB-KW"/>
</dbReference>
<dbReference type="Pfam" id="PF00096">
    <property type="entry name" value="zf-C2H2"/>
    <property type="match status" value="4"/>
</dbReference>
<evidence type="ECO:0000313" key="21">
    <source>
        <dbReference type="Proteomes" id="UP000808372"/>
    </source>
</evidence>
<feature type="compositionally biased region" description="Low complexity" evidence="19">
    <location>
        <begin position="1709"/>
        <end position="1726"/>
    </location>
</feature>
<feature type="compositionally biased region" description="Polar residues" evidence="19">
    <location>
        <begin position="473"/>
        <end position="484"/>
    </location>
</feature>
<dbReference type="GeneID" id="120048247"/>
<name>A0A8U0UF72_SALNM</name>
<dbReference type="Proteomes" id="UP000808372">
    <property type="component" value="Chromosome 5"/>
</dbReference>
<keyword evidence="12" id="KW-0539">Nucleus</keyword>
<evidence type="ECO:0000256" key="1">
    <source>
        <dbReference type="ARBA" id="ARBA00004123"/>
    </source>
</evidence>
<dbReference type="GO" id="GO:0000978">
    <property type="term" value="F:RNA polymerase II cis-regulatory region sequence-specific DNA binding"/>
    <property type="evidence" value="ECO:0007669"/>
    <property type="project" value="TreeGrafter"/>
</dbReference>
<evidence type="ECO:0000256" key="4">
    <source>
        <dbReference type="ARBA" id="ARBA00022553"/>
    </source>
</evidence>
<dbReference type="OrthoDB" id="10042249at2759"/>
<keyword evidence="7 18" id="KW-0863">Zinc-finger</keyword>
<keyword evidence="3" id="KW-0963">Cytoplasm</keyword>
<evidence type="ECO:0000256" key="10">
    <source>
        <dbReference type="ARBA" id="ARBA00023054"/>
    </source>
</evidence>
<keyword evidence="21" id="KW-1185">Reference proteome</keyword>
<feature type="compositionally biased region" description="Polar residues" evidence="19">
    <location>
        <begin position="813"/>
        <end position="828"/>
    </location>
</feature>
<keyword evidence="11" id="KW-0804">Transcription</keyword>
<evidence type="ECO:0000256" key="12">
    <source>
        <dbReference type="ARBA" id="ARBA00023242"/>
    </source>
</evidence>
<feature type="domain" description="C2H2-type" evidence="20">
    <location>
        <begin position="169"/>
        <end position="196"/>
    </location>
</feature>
<feature type="compositionally biased region" description="Low complexity" evidence="19">
    <location>
        <begin position="461"/>
        <end position="472"/>
    </location>
</feature>
<evidence type="ECO:0000256" key="14">
    <source>
        <dbReference type="ARBA" id="ARBA00069275"/>
    </source>
</evidence>
<dbReference type="FunFam" id="3.30.160.60:FF:000145">
    <property type="entry name" value="Zinc finger protein 574"/>
    <property type="match status" value="1"/>
</dbReference>
<protein>
    <recommendedName>
        <fullName evidence="14">Transcription factor HIVEP3</fullName>
    </recommendedName>
    <alternativeName>
        <fullName evidence="16">Kappa-B and V(D)J recombination signal sequences-binding protein</fullName>
    </alternativeName>
    <alternativeName>
        <fullName evidence="17">Kappa-binding protein 1</fullName>
    </alternativeName>
    <alternativeName>
        <fullName evidence="15">Zinc finger protein ZAS3</fullName>
    </alternativeName>
</protein>
<feature type="region of interest" description="Disordered" evidence="19">
    <location>
        <begin position="197"/>
        <end position="372"/>
    </location>
</feature>
<feature type="compositionally biased region" description="Basic and acidic residues" evidence="19">
    <location>
        <begin position="1284"/>
        <end position="1320"/>
    </location>
</feature>
<keyword evidence="5" id="KW-0479">Metal-binding</keyword>
<feature type="compositionally biased region" description="Basic and acidic residues" evidence="19">
    <location>
        <begin position="884"/>
        <end position="895"/>
    </location>
</feature>
<reference evidence="22" key="1">
    <citation type="submission" date="2025-08" db="UniProtKB">
        <authorList>
            <consortium name="RefSeq"/>
        </authorList>
    </citation>
    <scope>IDENTIFICATION</scope>
    <source>
        <tissue evidence="22">White muscle</tissue>
    </source>
</reference>
<dbReference type="PANTHER" id="PTHR45944:SF5">
    <property type="entry name" value="TRANSCRIPTION FACTOR HIVEP3"/>
    <property type="match status" value="1"/>
</dbReference>
<dbReference type="GO" id="GO:0005737">
    <property type="term" value="C:cytoplasm"/>
    <property type="evidence" value="ECO:0007669"/>
    <property type="project" value="UniProtKB-SubCell"/>
</dbReference>
<dbReference type="SUPFAM" id="SSF57667">
    <property type="entry name" value="beta-beta-alpha zinc fingers"/>
    <property type="match status" value="2"/>
</dbReference>
<feature type="compositionally biased region" description="Polar residues" evidence="19">
    <location>
        <begin position="1321"/>
        <end position="1332"/>
    </location>
</feature>
<feature type="region of interest" description="Disordered" evidence="19">
    <location>
        <begin position="683"/>
        <end position="721"/>
    </location>
</feature>
<dbReference type="SMART" id="SM00355">
    <property type="entry name" value="ZnF_C2H2"/>
    <property type="match status" value="4"/>
</dbReference>
<evidence type="ECO:0000256" key="19">
    <source>
        <dbReference type="SAM" id="MobiDB-lite"/>
    </source>
</evidence>
<feature type="compositionally biased region" description="Acidic residues" evidence="19">
    <location>
        <begin position="218"/>
        <end position="230"/>
    </location>
</feature>
<evidence type="ECO:0000256" key="9">
    <source>
        <dbReference type="ARBA" id="ARBA00023015"/>
    </source>
</evidence>
<dbReference type="PANTHER" id="PTHR45944">
    <property type="entry name" value="SCHNURRI, ISOFORM F"/>
    <property type="match status" value="1"/>
</dbReference>
<dbReference type="Gene3D" id="3.30.160.60">
    <property type="entry name" value="Classic Zinc Finger"/>
    <property type="match status" value="4"/>
</dbReference>
<feature type="region of interest" description="Disordered" evidence="19">
    <location>
        <begin position="620"/>
        <end position="641"/>
    </location>
</feature>
<proteinExistence type="predicted"/>
<evidence type="ECO:0000256" key="13">
    <source>
        <dbReference type="ARBA" id="ARBA00065991"/>
    </source>
</evidence>
<feature type="region of interest" description="Disordered" evidence="19">
    <location>
        <begin position="1545"/>
        <end position="1567"/>
    </location>
</feature>
<feature type="compositionally biased region" description="Basic and acidic residues" evidence="19">
    <location>
        <begin position="1"/>
        <end position="15"/>
    </location>
</feature>
<feature type="region of interest" description="Disordered" evidence="19">
    <location>
        <begin position="1"/>
        <end position="138"/>
    </location>
</feature>
<evidence type="ECO:0000256" key="17">
    <source>
        <dbReference type="ARBA" id="ARBA00081148"/>
    </source>
</evidence>
<feature type="compositionally biased region" description="Acidic residues" evidence="19">
    <location>
        <begin position="1612"/>
        <end position="1626"/>
    </location>
</feature>
<feature type="compositionally biased region" description="Polar residues" evidence="19">
    <location>
        <begin position="311"/>
        <end position="332"/>
    </location>
</feature>
<feature type="region of interest" description="Disordered" evidence="19">
    <location>
        <begin position="1595"/>
        <end position="1752"/>
    </location>
</feature>
<comment type="subunit">
    <text evidence="13">Interacts with TRAF1 and TRAF2 as well as with JUN. Forms a multimeric complex with RUNX2 and E3 ubiquitin ligase WWP1.</text>
</comment>
<dbReference type="FunFam" id="3.30.160.60:FF:000033">
    <property type="entry name" value="Immunodeficiency virus type I enhancer binding protein 1"/>
    <property type="match status" value="1"/>
</dbReference>
<feature type="compositionally biased region" description="Polar residues" evidence="19">
    <location>
        <begin position="2033"/>
        <end position="2042"/>
    </location>
</feature>
<organism evidence="21 22">
    <name type="scientific">Salvelinus namaycush</name>
    <name type="common">Lake trout</name>
    <name type="synonym">Salmo namaycush</name>
    <dbReference type="NCBI Taxonomy" id="8040"/>
    <lineage>
        <taxon>Eukaryota</taxon>
        <taxon>Metazoa</taxon>
        <taxon>Chordata</taxon>
        <taxon>Craniata</taxon>
        <taxon>Vertebrata</taxon>
        <taxon>Euteleostomi</taxon>
        <taxon>Actinopterygii</taxon>
        <taxon>Neopterygii</taxon>
        <taxon>Teleostei</taxon>
        <taxon>Protacanthopterygii</taxon>
        <taxon>Salmoniformes</taxon>
        <taxon>Salmonidae</taxon>
        <taxon>Salmoninae</taxon>
        <taxon>Salvelinus</taxon>
    </lineage>
</organism>
<dbReference type="InterPro" id="IPR013087">
    <property type="entry name" value="Znf_C2H2_type"/>
</dbReference>
<feature type="compositionally biased region" description="Low complexity" evidence="19">
    <location>
        <begin position="292"/>
        <end position="310"/>
    </location>
</feature>
<evidence type="ECO:0000256" key="2">
    <source>
        <dbReference type="ARBA" id="ARBA00004496"/>
    </source>
</evidence>
<feature type="region of interest" description="Disordered" evidence="19">
    <location>
        <begin position="1226"/>
        <end position="1332"/>
    </location>
</feature>
<dbReference type="KEGG" id="snh:120048247"/>
<evidence type="ECO:0000256" key="11">
    <source>
        <dbReference type="ARBA" id="ARBA00023163"/>
    </source>
</evidence>
<keyword evidence="10" id="KW-0175">Coiled coil</keyword>
<feature type="compositionally biased region" description="Pro residues" evidence="19">
    <location>
        <begin position="32"/>
        <end position="44"/>
    </location>
</feature>
<feature type="compositionally biased region" description="Low complexity" evidence="19">
    <location>
        <begin position="1634"/>
        <end position="1655"/>
    </location>
</feature>
<evidence type="ECO:0000256" key="16">
    <source>
        <dbReference type="ARBA" id="ARBA00076562"/>
    </source>
</evidence>
<feature type="compositionally biased region" description="Polar residues" evidence="19">
    <location>
        <begin position="109"/>
        <end position="120"/>
    </location>
</feature>
<dbReference type="RefSeq" id="XP_038849989.1">
    <property type="nucleotide sequence ID" value="XM_038994061.1"/>
</dbReference>
<feature type="region of interest" description="Disordered" evidence="19">
    <location>
        <begin position="1945"/>
        <end position="2042"/>
    </location>
</feature>
<feature type="domain" description="C2H2-type" evidence="20">
    <location>
        <begin position="1524"/>
        <end position="1548"/>
    </location>
</feature>
<evidence type="ECO:0000259" key="20">
    <source>
        <dbReference type="PROSITE" id="PS50157"/>
    </source>
</evidence>
<feature type="compositionally biased region" description="Polar residues" evidence="19">
    <location>
        <begin position="706"/>
        <end position="719"/>
    </location>
</feature>
<dbReference type="InterPro" id="IPR051969">
    <property type="entry name" value="Zinc-finger_DNA-bd_regulators"/>
</dbReference>
<dbReference type="PROSITE" id="PS50157">
    <property type="entry name" value="ZINC_FINGER_C2H2_2"/>
    <property type="match status" value="4"/>
</dbReference>
<feature type="region of interest" description="Disordered" evidence="19">
    <location>
        <begin position="427"/>
        <end position="484"/>
    </location>
</feature>
<dbReference type="FunFam" id="3.30.160.60:FF:000083">
    <property type="entry name" value="Immunodeficiency virus type I enhancer binding protein 1"/>
    <property type="match status" value="1"/>
</dbReference>
<dbReference type="PROSITE" id="PS00028">
    <property type="entry name" value="ZINC_FINGER_C2H2_1"/>
    <property type="match status" value="4"/>
</dbReference>
<keyword evidence="9" id="KW-0805">Transcription regulation</keyword>
<dbReference type="GO" id="GO:0005634">
    <property type="term" value="C:nucleus"/>
    <property type="evidence" value="ECO:0007669"/>
    <property type="project" value="UniProtKB-SubCell"/>
</dbReference>
<feature type="compositionally biased region" description="Low complexity" evidence="19">
    <location>
        <begin position="841"/>
        <end position="851"/>
    </location>
</feature>
<feature type="domain" description="C2H2-type" evidence="20">
    <location>
        <begin position="141"/>
        <end position="168"/>
    </location>
</feature>
<sequence length="2042" mass="223084">MEAEPSHPADGERSGRQQQPLSAGAAESPTGSCPPQPQQPPSIPRPVHGGLGRLHHRKPKRSDLLLRLQHQHKTQAAAWQLSTDTPGPSGGSISSPSTSSLQSSSTQGHNTQGVQSQPNQEAPEGSPSKRSERKPQKPGKYVCTYCGRPCAKPSVLQKHIRSHTGERPYPCVPCGFSFKTKSNLYKHRKSHTHRIKAGLASSRDELSLSGPAMSAPGEDPEEPTEGESTDSESSSGQYRKERLGKQKSSSSLALLGQEEGQRSDNSQAVKQRLAMRLSERKRGPMASPEDPPSSSTSSSLGPSSKGSQESGYFSLSRSTEMSRADSQVSPPTAKTYAEIILGKYGRLGGQQRGPHHQHAHSSPGMEEKSSMPFSVPKTQVIEHITKLITVNEAVVDTSEIDSVKPRRSSLSRKSSLELPKFSCPKDPYMFEPKGESPSSSMAGQSFFPHVQDVDPSGVQESSSSVPLLRSHSMPTSASQGNHSTTSPWGFCRLSHSFDEQQAVVAEMRVGGQHRLLRRQPAIEVPLGAELSLEEAGPSYAATESGLTRKQQQQQHKGPRLYECKARCKQRESYEAHRGLCTGQPIKELERGEVDGACRDDRPQMMHYKFRALAMAVRKRRKEESLEEDPPSPGPTAVVTCSPATTTAVPSLVEQSEDFSGALSQAEQQQQDRKGISVIQHTSSFEKQESISMESQESIELSESQSTLQKQPQPKSSRSMSRLVRQHNIQVPEILVTVEPDADMVSVSPTATASSSKEPERVVEEFQWPQRSQSMAQLPAEKLPPKKKRLRLAEAAAQSSGESSFESVLLGPRSPSQESNISHSPSRSASFEDMGGKPAEPSSWGSSSTQGSHMLTVPSGPHQQYQPQRDMRRSASEQAPASPQHTDEVVETRSKSFDYGSLSPQRSASAWRERRKCLLVKHATLGEPDHEEGAVASHSGRPGSPKPGPSYTSHPALHPAEASTSRLSPEAIGKTVQLFHQPRIPPFPMQPTGHDRFPLGQIAQLHPVTTAISDVLSTHIIHRAFLHTHPSPPTIQVHPGQLHMAECLGLPLDPFSALLSLQYPTGAGETVYLPISPGLTIQVPTQPPIPSTVVLPSPSPQSLIPLPCLHPPPVIATCLAQLMPVVSLVVPVRLQTHMTTYASALYTTLSQILASACSQEPICCMAMVIMGQLEQDKLQRSYLKIPTPDFKSYLPLSLPLELGSVSREGYGPLGAGGSKRMLSPAASLELSTEAQRQQKRVKEEEEEEEKVGEEEENRGTGGEPEAGEDEEKQPERAQIGVVTVKAEEEEKVRDPEGHMEEREMQGKAEPKKEKGREKNESRGVSASFVTQSPERAKAPSYTSLHTTTSVSWCYLNYAKPNPSAQRESQTSVYTSWSVSMHNPNLPGLSTKLALSLLSSKQKHSSETYTMATALTPATGKVVSASSRKTYISEVHAIPPSTPVEVKEPPQQPEKGKREEQGPSTSKQSEPLRVKILEGGYKSNEEYVYVRGRGRGNYVCGECGIRCKKPSMLRKHIRTHTDLRPYICKHCNFAFKTKGNLTKHMKSKAHGKKCQSMGTSGSSLDEPETEEAGVAWRTGVWRIRHSVSFPLFSSGGIEEHLSGSEDQDEHQFSDVDDSEEDDDEEEEESSSHDELPSSCSSDRSLSARGHSSSGRRSQQGTPDPSAPELQPDPSPCPSQELSPSRRMWPSGHTSSPESRRALFSRRGWDASPRAFSPSSESCSPIRSLSPRRELASHNRHLSPSPKRGPSPIRALSPLYPMRPLSPSQYRVLWARASPSPLGVQHRPRSSPSRLPWDIPSMMASDRRQVGSMERIGTPSEGQIGPEPCLSFPPAFRLSPSDSPKAQSQSMDRIFSHLPLHSQQARVPYLMISIGGIQMVQARPRSHPTTPTLASSPPMEGLLLGQTRREAPWCRTPRTQGLRTPGDHWSDSQEVVGASQSGLCIPSLTPPIHSKPSTSQQGRMDPGMINTKQYHSSSHSHRSEAETRERWPSHGQAGPSPPPTHRIGQLFERQEPPGLGSRATVSELVERGSKGGDSTNQDQST</sequence>
<feature type="compositionally biased region" description="Low complexity" evidence="19">
    <location>
        <begin position="792"/>
        <end position="806"/>
    </location>
</feature>
<feature type="compositionally biased region" description="Low complexity" evidence="19">
    <location>
        <begin position="82"/>
        <end position="108"/>
    </location>
</feature>
<feature type="region of interest" description="Disordered" evidence="19">
    <location>
        <begin position="745"/>
        <end position="910"/>
    </location>
</feature>
<feature type="compositionally biased region" description="Acidic residues" evidence="19">
    <location>
        <begin position="1243"/>
        <end position="1255"/>
    </location>
</feature>
<evidence type="ECO:0000256" key="8">
    <source>
        <dbReference type="ARBA" id="ARBA00022833"/>
    </source>
</evidence>
<keyword evidence="6" id="KW-0677">Repeat</keyword>
<accession>A0A8U0UF72</accession>
<dbReference type="GO" id="GO:0000981">
    <property type="term" value="F:DNA-binding transcription factor activity, RNA polymerase II-specific"/>
    <property type="evidence" value="ECO:0007669"/>
    <property type="project" value="TreeGrafter"/>
</dbReference>
<gene>
    <name evidence="22" type="primary">LOC120048247</name>
</gene>
<comment type="subcellular location">
    <subcellularLocation>
        <location evidence="2">Cytoplasm</location>
    </subcellularLocation>
    <subcellularLocation>
        <location evidence="1">Nucleus</location>
    </subcellularLocation>
</comment>
<evidence type="ECO:0000256" key="6">
    <source>
        <dbReference type="ARBA" id="ARBA00022737"/>
    </source>
</evidence>
<feature type="region of interest" description="Disordered" evidence="19">
    <location>
        <begin position="923"/>
        <end position="966"/>
    </location>
</feature>
<feature type="compositionally biased region" description="Basic and acidic residues" evidence="19">
    <location>
        <begin position="1595"/>
        <end position="1611"/>
    </location>
</feature>
<evidence type="ECO:0000256" key="7">
    <source>
        <dbReference type="ARBA" id="ARBA00022771"/>
    </source>
</evidence>
<evidence type="ECO:0000256" key="3">
    <source>
        <dbReference type="ARBA" id="ARBA00022490"/>
    </source>
</evidence>